<reference evidence="2 3" key="1">
    <citation type="submission" date="2018-09" db="EMBL/GenBank/DDBJ databases">
        <title>Genomic investigation of the strawberry pathogen Phytophthora fragariae indicates pathogenicity is determined by transcriptional variation in three key races.</title>
        <authorList>
            <person name="Adams T.M."/>
            <person name="Armitage A.D."/>
            <person name="Sobczyk M.K."/>
            <person name="Bates H.J."/>
            <person name="Dunwell J.M."/>
            <person name="Nellist C.F."/>
            <person name="Harrison R.J."/>
        </authorList>
    </citation>
    <scope>NUCLEOTIDE SEQUENCE [LARGE SCALE GENOMIC DNA]</scope>
    <source>
        <strain evidence="2 3">BC-23</strain>
    </source>
</reference>
<evidence type="ECO:0000313" key="3">
    <source>
        <dbReference type="Proteomes" id="UP000476176"/>
    </source>
</evidence>
<feature type="region of interest" description="Disordered" evidence="1">
    <location>
        <begin position="272"/>
        <end position="297"/>
    </location>
</feature>
<dbReference type="EMBL" id="QXGC01002242">
    <property type="protein sequence ID" value="KAE9188753.1"/>
    <property type="molecule type" value="Genomic_DNA"/>
</dbReference>
<name>A0A6G0N220_9STRA</name>
<dbReference type="Proteomes" id="UP000476176">
    <property type="component" value="Unassembled WGS sequence"/>
</dbReference>
<comment type="caution">
    <text evidence="2">The sequence shown here is derived from an EMBL/GenBank/DDBJ whole genome shotgun (WGS) entry which is preliminary data.</text>
</comment>
<gene>
    <name evidence="2" type="ORF">PF004_g22409</name>
</gene>
<organism evidence="2 3">
    <name type="scientific">Phytophthora fragariae</name>
    <dbReference type="NCBI Taxonomy" id="53985"/>
    <lineage>
        <taxon>Eukaryota</taxon>
        <taxon>Sar</taxon>
        <taxon>Stramenopiles</taxon>
        <taxon>Oomycota</taxon>
        <taxon>Peronosporomycetes</taxon>
        <taxon>Peronosporales</taxon>
        <taxon>Peronosporaceae</taxon>
        <taxon>Phytophthora</taxon>
    </lineage>
</organism>
<feature type="compositionally biased region" description="Basic residues" evidence="1">
    <location>
        <begin position="287"/>
        <end position="297"/>
    </location>
</feature>
<evidence type="ECO:0000256" key="1">
    <source>
        <dbReference type="SAM" id="MobiDB-lite"/>
    </source>
</evidence>
<dbReference type="AlphaFoldDB" id="A0A6G0N220"/>
<protein>
    <submittedName>
        <fullName evidence="2">Uncharacterized protein</fullName>
    </submittedName>
</protein>
<evidence type="ECO:0000313" key="2">
    <source>
        <dbReference type="EMBL" id="KAE9188753.1"/>
    </source>
</evidence>
<proteinExistence type="predicted"/>
<sequence length="297" mass="32679">MSKSKLSDSVVDKLSFHGNKNLFAAYKEKLKAHLKAMSDALVVTELQAKRRRPVARYEDALVQEPVLEEPGPGASVEDQEYYALQVAFANKQQSHVKNLFNLTLPSGFVDDKLMQKPVHKIWRAIENSTDSTPLQGLWSCAVNSPGTSVGIGDRVYAGRVHVGNIEPKLCAIFGNKSMAQIKGLTNMASVNHVYAKALKASKPRGSALGKRKAPSHLDVPKNASPGMSCFYCAGVHNDISGGPHHKNKCEKRKRDIELKVFRRNIWSYPSALKKARNDTEPTPKMTGKGKFKAQAKG</sequence>
<accession>A0A6G0N220</accession>